<name>A0A9W8CYN3_9FUNG</name>
<feature type="domain" description="Translation elongation factor P/YeiP central" evidence="3">
    <location>
        <begin position="57"/>
        <end position="114"/>
    </location>
</feature>
<dbReference type="InterPro" id="IPR020599">
    <property type="entry name" value="Transl_elong_fac_P/YeiP"/>
</dbReference>
<organism evidence="4 5">
    <name type="scientific">Coemansia biformis</name>
    <dbReference type="NCBI Taxonomy" id="1286918"/>
    <lineage>
        <taxon>Eukaryota</taxon>
        <taxon>Fungi</taxon>
        <taxon>Fungi incertae sedis</taxon>
        <taxon>Zoopagomycota</taxon>
        <taxon>Kickxellomycotina</taxon>
        <taxon>Kickxellomycetes</taxon>
        <taxon>Kickxellales</taxon>
        <taxon>Kickxellaceae</taxon>
        <taxon>Coemansia</taxon>
    </lineage>
</organism>
<dbReference type="GO" id="GO:0005737">
    <property type="term" value="C:cytoplasm"/>
    <property type="evidence" value="ECO:0007669"/>
    <property type="project" value="InterPro"/>
</dbReference>
<dbReference type="EMBL" id="JANBOI010000309">
    <property type="protein sequence ID" value="KAJ1731610.1"/>
    <property type="molecule type" value="Genomic_DNA"/>
</dbReference>
<evidence type="ECO:0000256" key="1">
    <source>
        <dbReference type="ARBA" id="ARBA00009479"/>
    </source>
</evidence>
<dbReference type="SUPFAM" id="SSF50249">
    <property type="entry name" value="Nucleic acid-binding proteins"/>
    <property type="match status" value="1"/>
</dbReference>
<dbReference type="Gene3D" id="2.40.50.140">
    <property type="entry name" value="Nucleic acid-binding proteins"/>
    <property type="match status" value="2"/>
</dbReference>
<comment type="similarity">
    <text evidence="1">Belongs to the elongation factor P family.</text>
</comment>
<gene>
    <name evidence="4" type="ORF">LPJ61_002450</name>
</gene>
<dbReference type="InterPro" id="IPR013185">
    <property type="entry name" value="Transl_elong_KOW-like"/>
</dbReference>
<dbReference type="PANTHER" id="PTHR30053:SF14">
    <property type="entry name" value="TRANSLATION ELONGATION FACTOR KOW-LIKE DOMAIN-CONTAINING PROTEIN"/>
    <property type="match status" value="1"/>
</dbReference>
<dbReference type="AlphaFoldDB" id="A0A9W8CYN3"/>
<dbReference type="SMART" id="SM00841">
    <property type="entry name" value="Elong-fact-P_C"/>
    <property type="match status" value="1"/>
</dbReference>
<evidence type="ECO:0008006" key="6">
    <source>
        <dbReference type="Google" id="ProtNLM"/>
    </source>
</evidence>
<comment type="caution">
    <text evidence="4">The sequence shown here is derived from an EMBL/GenBank/DDBJ whole genome shotgun (WGS) entry which is preliminary data.</text>
</comment>
<dbReference type="InterPro" id="IPR012340">
    <property type="entry name" value="NA-bd_OB-fold"/>
</dbReference>
<dbReference type="InterPro" id="IPR015365">
    <property type="entry name" value="Elong-fact-P_C"/>
</dbReference>
<evidence type="ECO:0000313" key="4">
    <source>
        <dbReference type="EMBL" id="KAJ1731610.1"/>
    </source>
</evidence>
<evidence type="ECO:0000259" key="2">
    <source>
        <dbReference type="SMART" id="SM00841"/>
    </source>
</evidence>
<sequence>MVIDIGGEPQIVVTKDHGGTGRGQAVIKLGLRHAVTGARSQERFRGNDMLEVMLLVQNRYQLLYTDSDKAHLMDMRSFKELALDMGVFEGDKEKLAFLEDGMEVVVQSLEPEPGPISWRLPPRGTYKVVSVRAAVAKEKGATYVPAELTCGGRVMVPDFIKPGDSIVVDLDQLVYISRA</sequence>
<dbReference type="InterPro" id="IPR001059">
    <property type="entry name" value="Transl_elong_P/YeiP_cen"/>
</dbReference>
<reference evidence="4" key="1">
    <citation type="submission" date="2022-07" db="EMBL/GenBank/DDBJ databases">
        <title>Phylogenomic reconstructions and comparative analyses of Kickxellomycotina fungi.</title>
        <authorList>
            <person name="Reynolds N.K."/>
            <person name="Stajich J.E."/>
            <person name="Barry K."/>
            <person name="Grigoriev I.V."/>
            <person name="Crous P."/>
            <person name="Smith M.E."/>
        </authorList>
    </citation>
    <scope>NUCLEOTIDE SEQUENCE</scope>
    <source>
        <strain evidence="4">BCRC 34381</strain>
    </source>
</reference>
<dbReference type="OrthoDB" id="7025426at2759"/>
<feature type="domain" description="Elongation factor P C-terminal" evidence="2">
    <location>
        <begin position="125"/>
        <end position="178"/>
    </location>
</feature>
<dbReference type="Pfam" id="PF01132">
    <property type="entry name" value="EFP"/>
    <property type="match status" value="1"/>
</dbReference>
<dbReference type="Pfam" id="PF08207">
    <property type="entry name" value="EFP_N"/>
    <property type="match status" value="1"/>
</dbReference>
<dbReference type="PANTHER" id="PTHR30053">
    <property type="entry name" value="ELONGATION FACTOR P"/>
    <property type="match status" value="1"/>
</dbReference>
<dbReference type="InterPro" id="IPR014722">
    <property type="entry name" value="Rib_uL2_dom2"/>
</dbReference>
<dbReference type="GO" id="GO:0003746">
    <property type="term" value="F:translation elongation factor activity"/>
    <property type="evidence" value="ECO:0007669"/>
    <property type="project" value="InterPro"/>
</dbReference>
<evidence type="ECO:0000259" key="3">
    <source>
        <dbReference type="SMART" id="SM01185"/>
    </source>
</evidence>
<dbReference type="Gene3D" id="2.30.30.30">
    <property type="match status" value="1"/>
</dbReference>
<dbReference type="SUPFAM" id="SSF50104">
    <property type="entry name" value="Translation proteins SH3-like domain"/>
    <property type="match status" value="1"/>
</dbReference>
<dbReference type="PIRSF" id="PIRSF005901">
    <property type="entry name" value="EF-P"/>
    <property type="match status" value="1"/>
</dbReference>
<dbReference type="GO" id="GO:0043043">
    <property type="term" value="P:peptide biosynthetic process"/>
    <property type="evidence" value="ECO:0007669"/>
    <property type="project" value="InterPro"/>
</dbReference>
<dbReference type="SMART" id="SM01185">
    <property type="entry name" value="EFP"/>
    <property type="match status" value="1"/>
</dbReference>
<evidence type="ECO:0000313" key="5">
    <source>
        <dbReference type="Proteomes" id="UP001143981"/>
    </source>
</evidence>
<keyword evidence="5" id="KW-1185">Reference proteome</keyword>
<protein>
    <recommendedName>
        <fullName evidence="6">Elongation factor P</fullName>
    </recommendedName>
</protein>
<proteinExistence type="inferred from homology"/>
<dbReference type="InterPro" id="IPR008991">
    <property type="entry name" value="Translation_prot_SH3-like_sf"/>
</dbReference>
<accession>A0A9W8CYN3</accession>
<dbReference type="Pfam" id="PF09285">
    <property type="entry name" value="Elong-fact-P_C"/>
    <property type="match status" value="1"/>
</dbReference>
<dbReference type="Proteomes" id="UP001143981">
    <property type="component" value="Unassembled WGS sequence"/>
</dbReference>